<reference evidence="3 4" key="1">
    <citation type="submission" date="2020-04" db="EMBL/GenBank/DDBJ databases">
        <authorList>
            <person name="Zhang R."/>
            <person name="Schippers A."/>
        </authorList>
    </citation>
    <scope>NUCLEOTIDE SEQUENCE [LARGE SCALE GENOMIC DNA]</scope>
    <source>
        <strain evidence="3 4">DSM 109850</strain>
    </source>
</reference>
<dbReference type="AlphaFoldDB" id="A0A7Y0L2U5"/>
<dbReference type="EMBL" id="JABBVZ010000016">
    <property type="protein sequence ID" value="NMP22063.1"/>
    <property type="molecule type" value="Genomic_DNA"/>
</dbReference>
<keyword evidence="2" id="KW-0472">Membrane</keyword>
<dbReference type="RefSeq" id="WP_169098036.1">
    <property type="nucleotide sequence ID" value="NZ_JABBVZ010000016.1"/>
</dbReference>
<evidence type="ECO:0000256" key="2">
    <source>
        <dbReference type="SAM" id="Phobius"/>
    </source>
</evidence>
<evidence type="ECO:0000313" key="4">
    <source>
        <dbReference type="Proteomes" id="UP000533476"/>
    </source>
</evidence>
<sequence length="264" mass="28779">MAQSQLSCPQCGETILPEDRFCFRCGGRLPMHKFLIIKQRLRRFGLSQWPVAIVGVAALVAAAYVVYHQSQVIAETRYLDARQGNIASYHAHAVRQARGKPSHAAGSPLLHPIVITTTTTYPKPVRSASTPHSSTAGPVSQPARSPTSGEHWVTENERYQNVQFSLEVPSVMNTSLAASSTSWTWGSRNTPYHVTVSVVSGKPGSASMRLGAHTYGTPISRSSRVASQQLFITWARGKWVEVAMTVPSKNINWLAAVAESVRVS</sequence>
<organism evidence="3 4">
    <name type="scientific">Sulfobacillus harzensis</name>
    <dbReference type="NCBI Taxonomy" id="2729629"/>
    <lineage>
        <taxon>Bacteria</taxon>
        <taxon>Bacillati</taxon>
        <taxon>Bacillota</taxon>
        <taxon>Clostridia</taxon>
        <taxon>Eubacteriales</taxon>
        <taxon>Clostridiales Family XVII. Incertae Sedis</taxon>
        <taxon>Sulfobacillus</taxon>
    </lineage>
</organism>
<evidence type="ECO:0000256" key="1">
    <source>
        <dbReference type="SAM" id="MobiDB-lite"/>
    </source>
</evidence>
<accession>A0A7Y0L2U5</accession>
<feature type="region of interest" description="Disordered" evidence="1">
    <location>
        <begin position="123"/>
        <end position="151"/>
    </location>
</feature>
<comment type="caution">
    <text evidence="3">The sequence shown here is derived from an EMBL/GenBank/DDBJ whole genome shotgun (WGS) entry which is preliminary data.</text>
</comment>
<feature type="transmembrane region" description="Helical" evidence="2">
    <location>
        <begin position="49"/>
        <end position="67"/>
    </location>
</feature>
<keyword evidence="4" id="KW-1185">Reference proteome</keyword>
<protein>
    <submittedName>
        <fullName evidence="3">Zinc ribbon domain-containing protein</fullName>
    </submittedName>
</protein>
<evidence type="ECO:0000313" key="3">
    <source>
        <dbReference type="EMBL" id="NMP22063.1"/>
    </source>
</evidence>
<name>A0A7Y0L2U5_9FIRM</name>
<gene>
    <name evidence="3" type="ORF">HIJ39_06835</name>
</gene>
<dbReference type="Proteomes" id="UP000533476">
    <property type="component" value="Unassembled WGS sequence"/>
</dbReference>
<keyword evidence="2" id="KW-0812">Transmembrane</keyword>
<feature type="compositionally biased region" description="Polar residues" evidence="1">
    <location>
        <begin position="123"/>
        <end position="148"/>
    </location>
</feature>
<proteinExistence type="predicted"/>
<keyword evidence="2" id="KW-1133">Transmembrane helix</keyword>